<dbReference type="EMBL" id="LZJS01000063">
    <property type="protein sequence ID" value="OBH62668.1"/>
    <property type="molecule type" value="Genomic_DNA"/>
</dbReference>
<dbReference type="AlphaFoldDB" id="A0A1A2SEI9"/>
<evidence type="ECO:0000313" key="2">
    <source>
        <dbReference type="Proteomes" id="UP000093861"/>
    </source>
</evidence>
<accession>A0A1A2SEI9</accession>
<proteinExistence type="predicted"/>
<reference evidence="1 2" key="1">
    <citation type="submission" date="2016-06" db="EMBL/GenBank/DDBJ databases">
        <authorList>
            <person name="Kjaerup R.B."/>
            <person name="Dalgaard T.S."/>
            <person name="Juul-Madsen H.R."/>
        </authorList>
    </citation>
    <scope>NUCLEOTIDE SEQUENCE [LARGE SCALE GENOMIC DNA]</scope>
    <source>
        <strain evidence="1 2">E2464</strain>
    </source>
</reference>
<dbReference type="Pfam" id="PF11209">
    <property type="entry name" value="LmeA"/>
    <property type="match status" value="1"/>
</dbReference>
<organism evidence="1 2">
    <name type="scientific">Mycobacterium colombiense</name>
    <dbReference type="NCBI Taxonomy" id="339268"/>
    <lineage>
        <taxon>Bacteria</taxon>
        <taxon>Bacillati</taxon>
        <taxon>Actinomycetota</taxon>
        <taxon>Actinomycetes</taxon>
        <taxon>Mycobacteriales</taxon>
        <taxon>Mycobacteriaceae</taxon>
        <taxon>Mycobacterium</taxon>
        <taxon>Mycobacterium avium complex (MAC)</taxon>
    </lineage>
</organism>
<dbReference type="Proteomes" id="UP000093861">
    <property type="component" value="Unassembled WGS sequence"/>
</dbReference>
<name>A0A1A2SEI9_9MYCO</name>
<dbReference type="RefSeq" id="WP_064951295.1">
    <property type="nucleotide sequence ID" value="NZ_LZJS01000063.1"/>
</dbReference>
<comment type="caution">
    <text evidence="1">The sequence shown here is derived from an EMBL/GenBank/DDBJ whole genome shotgun (WGS) entry which is preliminary data.</text>
</comment>
<dbReference type="NCBIfam" id="NF038021">
    <property type="entry name" value="mannan_LmeA"/>
    <property type="match status" value="1"/>
</dbReference>
<sequence length="270" mass="28194">MRVRKVLIAGTATAIVVAVVALGAIGFDYGTSIYAEYRLSSSVRKAARLGSDPFVAIVAFPFIPQAMRGNYSQVEIKANAVEHSMTGRATLEATMYSVNLARASWLISPDATLAVGKLESRIIVDSTHLGRFMGISDLMVEAPPKETNTSTGGVTASGISDSHGLVFTGTPKSAGFDRRVSVSVDLSIAPDDPATLVFTPTGVLTGSDTANQTVPADKQGAVLHAFSGRLPNQRLPFGVAPTTEGARGSDVIIEGITHGVTVTLDGFKQS</sequence>
<gene>
    <name evidence="1" type="ORF">A5685_23690</name>
</gene>
<dbReference type="InterPro" id="IPR021373">
    <property type="entry name" value="DUF2993"/>
</dbReference>
<evidence type="ECO:0000313" key="1">
    <source>
        <dbReference type="EMBL" id="OBH62668.1"/>
    </source>
</evidence>
<protein>
    <recommendedName>
        <fullName evidence="3">DUF2993 domain-containing protein</fullName>
    </recommendedName>
</protein>
<evidence type="ECO:0008006" key="3">
    <source>
        <dbReference type="Google" id="ProtNLM"/>
    </source>
</evidence>